<gene>
    <name evidence="1" type="ORF">PACLA_8A069409</name>
</gene>
<accession>A0A7D9EXC7</accession>
<organism evidence="1 2">
    <name type="scientific">Paramuricea clavata</name>
    <name type="common">Red gorgonian</name>
    <name type="synonym">Violescent sea-whip</name>
    <dbReference type="NCBI Taxonomy" id="317549"/>
    <lineage>
        <taxon>Eukaryota</taxon>
        <taxon>Metazoa</taxon>
        <taxon>Cnidaria</taxon>
        <taxon>Anthozoa</taxon>
        <taxon>Octocorallia</taxon>
        <taxon>Malacalcyonacea</taxon>
        <taxon>Plexauridae</taxon>
        <taxon>Paramuricea</taxon>
    </lineage>
</organism>
<protein>
    <submittedName>
        <fullName evidence="1">Uncharacterized protein</fullName>
    </submittedName>
</protein>
<proteinExistence type="predicted"/>
<keyword evidence="2" id="KW-1185">Reference proteome</keyword>
<evidence type="ECO:0000313" key="1">
    <source>
        <dbReference type="EMBL" id="CAB4019352.1"/>
    </source>
</evidence>
<comment type="caution">
    <text evidence="1">The sequence shown here is derived from an EMBL/GenBank/DDBJ whole genome shotgun (WGS) entry which is preliminary data.</text>
</comment>
<sequence length="301" mass="34819">MIFTAIYRVLFTAENIVERLASGSRLMTLISTSTTTKKFLYLVMGNNCLPVHMRGASNIGNGHTCNCDIIMFGYKEKCREAKNGNLEHVEYIHRDGTTWNTGRNYLYEHAMKRKTVYLYYIFVDGDASLRPNADTNVNVTSLGLWRSFENFLVEYEPAVGITTYCHSKRHPCFKQRNKPGGNGVYVLSGWLFDACFNAFHHDALPYLLPYNLKHENASWCYSQHYVATLAKHYFSGSVLIYGNVNIMNGGHRNYPRTNDSERFKEQDLVISKYVEKITKSRKKPEWKSRKNVLQKMDEHIC</sequence>
<dbReference type="AlphaFoldDB" id="A0A7D9EXC7"/>
<evidence type="ECO:0000313" key="2">
    <source>
        <dbReference type="Proteomes" id="UP001152795"/>
    </source>
</evidence>
<name>A0A7D9EXC7_PARCT</name>
<dbReference type="EMBL" id="CACRXK020010420">
    <property type="protein sequence ID" value="CAB4019352.1"/>
    <property type="molecule type" value="Genomic_DNA"/>
</dbReference>
<dbReference type="Proteomes" id="UP001152795">
    <property type="component" value="Unassembled WGS sequence"/>
</dbReference>
<feature type="non-terminal residue" evidence="1">
    <location>
        <position position="301"/>
    </location>
</feature>
<reference evidence="1" key="1">
    <citation type="submission" date="2020-04" db="EMBL/GenBank/DDBJ databases">
        <authorList>
            <person name="Alioto T."/>
            <person name="Alioto T."/>
            <person name="Gomez Garrido J."/>
        </authorList>
    </citation>
    <scope>NUCLEOTIDE SEQUENCE</scope>
    <source>
        <strain evidence="1">A484AB</strain>
    </source>
</reference>
<dbReference type="OrthoDB" id="5951206at2759"/>